<organism evidence="1 2">
    <name type="scientific">Chitinophaga silvisoli</name>
    <dbReference type="NCBI Taxonomy" id="2291814"/>
    <lineage>
        <taxon>Bacteria</taxon>
        <taxon>Pseudomonadati</taxon>
        <taxon>Bacteroidota</taxon>
        <taxon>Chitinophagia</taxon>
        <taxon>Chitinophagales</taxon>
        <taxon>Chitinophagaceae</taxon>
        <taxon>Chitinophaga</taxon>
    </lineage>
</organism>
<accession>A0A3E1P9L0</accession>
<dbReference type="EMBL" id="QTJV01000001">
    <property type="protein sequence ID" value="RFM36872.1"/>
    <property type="molecule type" value="Genomic_DNA"/>
</dbReference>
<evidence type="ECO:0000313" key="2">
    <source>
        <dbReference type="Proteomes" id="UP000261174"/>
    </source>
</evidence>
<keyword evidence="2" id="KW-1185">Reference proteome</keyword>
<sequence>MEKHLPLFHYLLTSDYYEENVDEGRIYQTFYLPYFIFDYFNKINIMVAADKSYIVVMLSRSKPTNNGRILYIEIQILHQKINQLFGRY</sequence>
<protein>
    <submittedName>
        <fullName evidence="1">Uncharacterized protein</fullName>
    </submittedName>
</protein>
<gene>
    <name evidence="1" type="ORF">DXN04_05070</name>
</gene>
<reference evidence="1 2" key="1">
    <citation type="submission" date="2018-08" db="EMBL/GenBank/DDBJ databases">
        <title>Chitinophaga sp. K20C18050901, a novel bacterium isolated from forest soil.</title>
        <authorList>
            <person name="Wang C."/>
        </authorList>
    </citation>
    <scope>NUCLEOTIDE SEQUENCE [LARGE SCALE GENOMIC DNA]</scope>
    <source>
        <strain evidence="1 2">K20C18050901</strain>
    </source>
</reference>
<comment type="caution">
    <text evidence="1">The sequence shown here is derived from an EMBL/GenBank/DDBJ whole genome shotgun (WGS) entry which is preliminary data.</text>
</comment>
<evidence type="ECO:0000313" key="1">
    <source>
        <dbReference type="EMBL" id="RFM36872.1"/>
    </source>
</evidence>
<name>A0A3E1P9L0_9BACT</name>
<dbReference type="AlphaFoldDB" id="A0A3E1P9L0"/>
<dbReference type="Proteomes" id="UP000261174">
    <property type="component" value="Unassembled WGS sequence"/>
</dbReference>
<proteinExistence type="predicted"/>